<accession>D6MLX9</accession>
<sequence length="337" mass="38001">MNTFEQQQELFALKTRARVDPRITAMEVAASRKGTIVTIAGFSANHHTDACVRAVAADVFGRRNVRFELKVLTRDYPLSFYEVTVANAVFYKTTKIIKADLLTEAFCGSVIRGYFEHKGWIFCQHSDGYVGYVPKASLVPADKKRYLRWKNGKCATLQRTVKLGGMSLAPCTRLIYDNGRVNLPGDKWVRVSARDIKVSKPGNPAFIRSVRRHTWPTFKNTKYLWGGKTQIGIDCSGFMQTLALLEGILLPRDASMQAYVGEITGYLPDYSDMLPGDLILFINDQAKYFHVGIWIGNDMFLHSSGTKNIIISSMHPSGKNYMARYGETFAFGRRIHL</sequence>
<dbReference type="InterPro" id="IPR038765">
    <property type="entry name" value="Papain-like_cys_pep_sf"/>
</dbReference>
<dbReference type="InterPro" id="IPR000064">
    <property type="entry name" value="NLP_P60_dom"/>
</dbReference>
<keyword evidence="2" id="KW-0645">Protease</keyword>
<reference evidence="6" key="1">
    <citation type="journal article" date="2010" name="Appl. Environ. Microbiol.">
        <title>Metagenomics Reveals Antibiotic Resistance Genes Encoding Predicted Bifunctional Proteins in Apple Orchard Soil.</title>
        <authorList>
            <person name="Donato J.J."/>
            <person name="Moe L.A."/>
            <person name="Converse B.J."/>
            <person name="Smart K.D."/>
            <person name="Berklein F.C."/>
            <person name="McManus P.S."/>
            <person name="Handelsman J."/>
        </authorList>
    </citation>
    <scope>NUCLEOTIDE SEQUENCE</scope>
</reference>
<comment type="similarity">
    <text evidence="1">Belongs to the peptidase C40 family.</text>
</comment>
<dbReference type="SUPFAM" id="SSF54001">
    <property type="entry name" value="Cysteine proteinases"/>
    <property type="match status" value="1"/>
</dbReference>
<dbReference type="Pfam" id="PF18348">
    <property type="entry name" value="SH3_16"/>
    <property type="match status" value="1"/>
</dbReference>
<dbReference type="InterPro" id="IPR051202">
    <property type="entry name" value="Peptidase_C40"/>
</dbReference>
<dbReference type="PROSITE" id="PS51935">
    <property type="entry name" value="NLPC_P60"/>
    <property type="match status" value="1"/>
</dbReference>
<dbReference type="InterPro" id="IPR041382">
    <property type="entry name" value="SH3_16"/>
</dbReference>
<dbReference type="EMBL" id="GQ244490">
    <property type="protein sequence ID" value="ACS83719.1"/>
    <property type="molecule type" value="Genomic_DNA"/>
</dbReference>
<evidence type="ECO:0000256" key="4">
    <source>
        <dbReference type="ARBA" id="ARBA00022807"/>
    </source>
</evidence>
<gene>
    <name evidence="6" type="ORF">WISOIL_0030</name>
</gene>
<dbReference type="Gene3D" id="3.90.1720.10">
    <property type="entry name" value="endopeptidase domain like (from Nostoc punctiforme)"/>
    <property type="match status" value="1"/>
</dbReference>
<evidence type="ECO:0000256" key="1">
    <source>
        <dbReference type="ARBA" id="ARBA00007074"/>
    </source>
</evidence>
<evidence type="ECO:0000256" key="3">
    <source>
        <dbReference type="ARBA" id="ARBA00022801"/>
    </source>
</evidence>
<name>D6MLX9_9BACT</name>
<proteinExistence type="inferred from homology"/>
<keyword evidence="3" id="KW-0378">Hydrolase</keyword>
<dbReference type="AlphaFoldDB" id="D6MLX9"/>
<feature type="domain" description="NlpC/P60" evidence="5">
    <location>
        <begin position="200"/>
        <end position="336"/>
    </location>
</feature>
<evidence type="ECO:0000256" key="2">
    <source>
        <dbReference type="ARBA" id="ARBA00022670"/>
    </source>
</evidence>
<evidence type="ECO:0000259" key="5">
    <source>
        <dbReference type="PROSITE" id="PS51935"/>
    </source>
</evidence>
<dbReference type="Pfam" id="PF00877">
    <property type="entry name" value="NLPC_P60"/>
    <property type="match status" value="1"/>
</dbReference>
<organism evidence="6">
    <name type="scientific">uncultured bacterium AOCefta2</name>
    <dbReference type="NCBI Taxonomy" id="654977"/>
    <lineage>
        <taxon>Bacteria</taxon>
        <taxon>environmental samples</taxon>
    </lineage>
</organism>
<evidence type="ECO:0000313" key="6">
    <source>
        <dbReference type="EMBL" id="ACS83719.1"/>
    </source>
</evidence>
<dbReference type="GO" id="GO:0008234">
    <property type="term" value="F:cysteine-type peptidase activity"/>
    <property type="evidence" value="ECO:0007669"/>
    <property type="project" value="UniProtKB-KW"/>
</dbReference>
<keyword evidence="4" id="KW-0788">Thiol protease</keyword>
<dbReference type="GO" id="GO:0006508">
    <property type="term" value="P:proteolysis"/>
    <property type="evidence" value="ECO:0007669"/>
    <property type="project" value="UniProtKB-KW"/>
</dbReference>
<dbReference type="PANTHER" id="PTHR47053">
    <property type="entry name" value="MUREIN DD-ENDOPEPTIDASE MEPH-RELATED"/>
    <property type="match status" value="1"/>
</dbReference>
<dbReference type="PANTHER" id="PTHR47053:SF1">
    <property type="entry name" value="MUREIN DD-ENDOPEPTIDASE MEPH-RELATED"/>
    <property type="match status" value="1"/>
</dbReference>
<protein>
    <submittedName>
        <fullName evidence="6">Dipeptidyl-peptidase VI</fullName>
    </submittedName>
</protein>